<dbReference type="InterPro" id="IPR003855">
    <property type="entry name" value="K+_transporter"/>
</dbReference>
<evidence type="ECO:0000259" key="12">
    <source>
        <dbReference type="Pfam" id="PF22776"/>
    </source>
</evidence>
<feature type="transmembrane region" description="Helical" evidence="10">
    <location>
        <begin position="149"/>
        <end position="168"/>
    </location>
</feature>
<evidence type="ECO:0000259" key="11">
    <source>
        <dbReference type="Pfam" id="PF02705"/>
    </source>
</evidence>
<evidence type="ECO:0000256" key="4">
    <source>
        <dbReference type="ARBA" id="ARBA00022538"/>
    </source>
</evidence>
<gene>
    <name evidence="13" type="ORF">CEY00_Acc33480</name>
</gene>
<feature type="transmembrane region" description="Helical" evidence="10">
    <location>
        <begin position="296"/>
        <end position="316"/>
    </location>
</feature>
<sequence>MHSESPPPLRRLKWYKTLCLAYQSFGVVYGDLSTSPIYVYKSTFSRSLRSYREDAEILGVLSLIFWTLTLIPLFKYIVFVLAADDNGEGGTFALYSLLCRHLKAGLLSISHGANRHISIPSYNAGTSVKEKRTSLVIKDFIEKHQSSRVVLLLVVLLGTSMVIGDGILTPTMSVLSAVNGIRIKSSDLHGNYIVLIACLILVSLFALQHYGTHRVGFLFAPILISWLLCLSGVGIYNIICWNPHVVYGLSPHYAYNFFKKSGKDGWNSLGGVVLCITGAEAMFADLGHFSQPSIRIAFMVVVYPSLVLAYMGEAAYLTQHRKDLQSSFYKAIPERVFWPVFCIATLATVVGSQAIISATFSIISQCRALRCFPRVKIIHTSGQIHGQIYIPEVNWILMTLCLAVVIGVRDTDTIGNAYGLAVITVMFVTTCLMFLVISTVWNQNVLVAALFVVIFGSVELLYFSACIAKVHEGGWLPLLFSLIILTLMVVWQYGTSRKQAFEIENKVSFERLLSISPSLGIVRVPGIALVYSSLAATVPPTFAHFVINFPALHQILIFVTLESSMVPKVPDFDRIHVGKIGPPDFRAFWCIVRYGYKDARDSYSLETQLIEKVAEFLQSEDRDEESAIPSAVVGHAVENEVSFGGSRRRKMGSKSLGLREEVKELVDASEAGVAYMLGNTYITASESSPIMKKFSINVVYGFLRRNSRRPAIALGIPHSSLIEVGMEYFV</sequence>
<keyword evidence="9 10" id="KW-0472">Membrane</keyword>
<dbReference type="PANTHER" id="PTHR30540:SF137">
    <property type="entry name" value="POTASSIUM TRANSPORTER"/>
    <property type="match status" value="1"/>
</dbReference>
<dbReference type="EMBL" id="NKQK01000013">
    <property type="protein sequence ID" value="PSS14379.1"/>
    <property type="molecule type" value="Genomic_DNA"/>
</dbReference>
<comment type="function">
    <text evidence="10">Potassium transporter.</text>
</comment>
<evidence type="ECO:0000256" key="8">
    <source>
        <dbReference type="ARBA" id="ARBA00023065"/>
    </source>
</evidence>
<dbReference type="STRING" id="1590841.A0A2R6QTD6"/>
<keyword evidence="5 10" id="KW-0812">Transmembrane</keyword>
<feature type="transmembrane region" description="Helical" evidence="10">
    <location>
        <begin position="336"/>
        <end position="363"/>
    </location>
</feature>
<keyword evidence="4 10" id="KW-0633">Potassium transport</keyword>
<feature type="transmembrane region" description="Helical" evidence="10">
    <location>
        <begin position="188"/>
        <end position="207"/>
    </location>
</feature>
<name>A0A2R6QTD6_ACTCC</name>
<dbReference type="Pfam" id="PF22776">
    <property type="entry name" value="K_trans_C"/>
    <property type="match status" value="1"/>
</dbReference>
<dbReference type="Pfam" id="PF02705">
    <property type="entry name" value="K_trans"/>
    <property type="match status" value="1"/>
</dbReference>
<dbReference type="PANTHER" id="PTHR30540">
    <property type="entry name" value="OSMOTIC STRESS POTASSIUM TRANSPORTER"/>
    <property type="match status" value="1"/>
</dbReference>
<organism evidence="13 14">
    <name type="scientific">Actinidia chinensis var. chinensis</name>
    <name type="common">Chinese soft-hair kiwi</name>
    <dbReference type="NCBI Taxonomy" id="1590841"/>
    <lineage>
        <taxon>Eukaryota</taxon>
        <taxon>Viridiplantae</taxon>
        <taxon>Streptophyta</taxon>
        <taxon>Embryophyta</taxon>
        <taxon>Tracheophyta</taxon>
        <taxon>Spermatophyta</taxon>
        <taxon>Magnoliopsida</taxon>
        <taxon>eudicotyledons</taxon>
        <taxon>Gunneridae</taxon>
        <taxon>Pentapetalae</taxon>
        <taxon>asterids</taxon>
        <taxon>Ericales</taxon>
        <taxon>Actinidiaceae</taxon>
        <taxon>Actinidia</taxon>
    </lineage>
</organism>
<evidence type="ECO:0000256" key="1">
    <source>
        <dbReference type="ARBA" id="ARBA00004651"/>
    </source>
</evidence>
<keyword evidence="6 10" id="KW-0630">Potassium</keyword>
<evidence type="ECO:0000313" key="13">
    <source>
        <dbReference type="EMBL" id="PSS14379.1"/>
    </source>
</evidence>
<protein>
    <recommendedName>
        <fullName evidence="10">Potassium transporter</fullName>
    </recommendedName>
</protein>
<dbReference type="InParanoid" id="A0A2R6QTD6"/>
<feature type="transmembrane region" description="Helical" evidence="10">
    <location>
        <begin position="60"/>
        <end position="83"/>
    </location>
</feature>
<evidence type="ECO:0000256" key="7">
    <source>
        <dbReference type="ARBA" id="ARBA00022989"/>
    </source>
</evidence>
<accession>A0A2R6QTD6</accession>
<feature type="domain" description="K+ potassium transporter integral membrane" evidence="11">
    <location>
        <begin position="20"/>
        <end position="513"/>
    </location>
</feature>
<evidence type="ECO:0000256" key="2">
    <source>
        <dbReference type="ARBA" id="ARBA00008440"/>
    </source>
</evidence>
<feature type="transmembrane region" description="Helical" evidence="10">
    <location>
        <begin position="475"/>
        <end position="494"/>
    </location>
</feature>
<dbReference type="InterPro" id="IPR053951">
    <property type="entry name" value="K_trans_N"/>
</dbReference>
<evidence type="ECO:0000256" key="6">
    <source>
        <dbReference type="ARBA" id="ARBA00022958"/>
    </source>
</evidence>
<dbReference type="AlphaFoldDB" id="A0A2R6QTD6"/>
<dbReference type="GO" id="GO:0015079">
    <property type="term" value="F:potassium ion transmembrane transporter activity"/>
    <property type="evidence" value="ECO:0007669"/>
    <property type="project" value="UniProtKB-UniRule"/>
</dbReference>
<dbReference type="OMA" id="HGAYWSI"/>
<dbReference type="NCBIfam" id="TIGR00794">
    <property type="entry name" value="kup"/>
    <property type="match status" value="1"/>
</dbReference>
<evidence type="ECO:0000256" key="10">
    <source>
        <dbReference type="RuleBase" id="RU321113"/>
    </source>
</evidence>
<comment type="similarity">
    <text evidence="2 10">Belongs to the HAK/KUP transporter (TC 2.A.72.3) family.</text>
</comment>
<dbReference type="InterPro" id="IPR053952">
    <property type="entry name" value="K_trans_C"/>
</dbReference>
<evidence type="ECO:0000256" key="3">
    <source>
        <dbReference type="ARBA" id="ARBA00022448"/>
    </source>
</evidence>
<feature type="transmembrane region" description="Helical" evidence="10">
    <location>
        <begin position="20"/>
        <end position="40"/>
    </location>
</feature>
<evidence type="ECO:0000256" key="5">
    <source>
        <dbReference type="ARBA" id="ARBA00022692"/>
    </source>
</evidence>
<feature type="domain" description="K+ potassium transporter C-terminal" evidence="12">
    <location>
        <begin position="525"/>
        <end position="728"/>
    </location>
</feature>
<keyword evidence="14" id="KW-1185">Reference proteome</keyword>
<dbReference type="Gramene" id="PSS14379">
    <property type="protein sequence ID" value="PSS14379"/>
    <property type="gene ID" value="CEY00_Acc33480"/>
</dbReference>
<evidence type="ECO:0000313" key="14">
    <source>
        <dbReference type="Proteomes" id="UP000241394"/>
    </source>
</evidence>
<feature type="transmembrane region" description="Helical" evidence="10">
    <location>
        <begin position="384"/>
        <end position="406"/>
    </location>
</feature>
<evidence type="ECO:0000256" key="9">
    <source>
        <dbReference type="ARBA" id="ARBA00023136"/>
    </source>
</evidence>
<keyword evidence="8 10" id="KW-0406">Ion transport</keyword>
<proteinExistence type="inferred from homology"/>
<comment type="subcellular location">
    <subcellularLocation>
        <location evidence="1">Cell membrane</location>
        <topology evidence="1">Multi-pass membrane protein</topology>
    </subcellularLocation>
    <subcellularLocation>
        <location evidence="10">Membrane</location>
        <topology evidence="10">Multi-pass membrane protein</topology>
    </subcellularLocation>
</comment>
<keyword evidence="3" id="KW-0813">Transport</keyword>
<feature type="transmembrane region" description="Helical" evidence="10">
    <location>
        <begin position="418"/>
        <end position="437"/>
    </location>
</feature>
<comment type="caution">
    <text evidence="13">The sequence shown here is derived from an EMBL/GenBank/DDBJ whole genome shotgun (WGS) entry which is preliminary data.</text>
</comment>
<feature type="transmembrane region" description="Helical" evidence="10">
    <location>
        <begin position="219"/>
        <end position="239"/>
    </location>
</feature>
<reference evidence="14" key="2">
    <citation type="journal article" date="2018" name="BMC Genomics">
        <title>A manually annotated Actinidia chinensis var. chinensis (kiwifruit) genome highlights the challenges associated with draft genomes and gene prediction in plants.</title>
        <authorList>
            <person name="Pilkington S.M."/>
            <person name="Crowhurst R."/>
            <person name="Hilario E."/>
            <person name="Nardozza S."/>
            <person name="Fraser L."/>
            <person name="Peng Y."/>
            <person name="Gunaseelan K."/>
            <person name="Simpson R."/>
            <person name="Tahir J."/>
            <person name="Deroles S.C."/>
            <person name="Templeton K."/>
            <person name="Luo Z."/>
            <person name="Davy M."/>
            <person name="Cheng C."/>
            <person name="McNeilage M."/>
            <person name="Scaglione D."/>
            <person name="Liu Y."/>
            <person name="Zhang Q."/>
            <person name="Datson P."/>
            <person name="De Silva N."/>
            <person name="Gardiner S.E."/>
            <person name="Bassett H."/>
            <person name="Chagne D."/>
            <person name="McCallum J."/>
            <person name="Dzierzon H."/>
            <person name="Deng C."/>
            <person name="Wang Y.Y."/>
            <person name="Barron L."/>
            <person name="Manako K."/>
            <person name="Bowen J."/>
            <person name="Foster T.M."/>
            <person name="Erridge Z.A."/>
            <person name="Tiffin H."/>
            <person name="Waite C.N."/>
            <person name="Davies K.M."/>
            <person name="Grierson E.P."/>
            <person name="Laing W.A."/>
            <person name="Kirk R."/>
            <person name="Chen X."/>
            <person name="Wood M."/>
            <person name="Montefiori M."/>
            <person name="Brummell D.A."/>
            <person name="Schwinn K.E."/>
            <person name="Catanach A."/>
            <person name="Fullerton C."/>
            <person name="Li D."/>
            <person name="Meiyalaghan S."/>
            <person name="Nieuwenhuizen N."/>
            <person name="Read N."/>
            <person name="Prakash R."/>
            <person name="Hunter D."/>
            <person name="Zhang H."/>
            <person name="McKenzie M."/>
            <person name="Knabel M."/>
            <person name="Harris A."/>
            <person name="Allan A.C."/>
            <person name="Gleave A."/>
            <person name="Chen A."/>
            <person name="Janssen B.J."/>
            <person name="Plunkett B."/>
            <person name="Ampomah-Dwamena C."/>
            <person name="Voogd C."/>
            <person name="Leif D."/>
            <person name="Lafferty D."/>
            <person name="Souleyre E.J.F."/>
            <person name="Varkonyi-Gasic E."/>
            <person name="Gambi F."/>
            <person name="Hanley J."/>
            <person name="Yao J.L."/>
            <person name="Cheung J."/>
            <person name="David K.M."/>
            <person name="Warren B."/>
            <person name="Marsh K."/>
            <person name="Snowden K.C."/>
            <person name="Lin-Wang K."/>
            <person name="Brian L."/>
            <person name="Martinez-Sanchez M."/>
            <person name="Wang M."/>
            <person name="Ileperuma N."/>
            <person name="Macnee N."/>
            <person name="Campin R."/>
            <person name="McAtee P."/>
            <person name="Drummond R.S.M."/>
            <person name="Espley R.V."/>
            <person name="Ireland H.S."/>
            <person name="Wu R."/>
            <person name="Atkinson R.G."/>
            <person name="Karunairetnam S."/>
            <person name="Bulley S."/>
            <person name="Chunkath S."/>
            <person name="Hanley Z."/>
            <person name="Storey R."/>
            <person name="Thrimawithana A.H."/>
            <person name="Thomson S."/>
            <person name="David C."/>
            <person name="Testolin R."/>
            <person name="Huang H."/>
            <person name="Hellens R.P."/>
            <person name="Schaffer R.J."/>
        </authorList>
    </citation>
    <scope>NUCLEOTIDE SEQUENCE [LARGE SCALE GENOMIC DNA]</scope>
    <source>
        <strain evidence="14">cv. Red5</strain>
    </source>
</reference>
<dbReference type="Proteomes" id="UP000241394">
    <property type="component" value="Chromosome LG13"/>
</dbReference>
<dbReference type="OrthoDB" id="504708at2759"/>
<keyword evidence="7 10" id="KW-1133">Transmembrane helix</keyword>
<reference evidence="13 14" key="1">
    <citation type="submission" date="2017-07" db="EMBL/GenBank/DDBJ databases">
        <title>An improved, manually edited Actinidia chinensis var. chinensis (kiwifruit) genome highlights the challenges associated with draft genomes and gene prediction in plants.</title>
        <authorList>
            <person name="Pilkington S."/>
            <person name="Crowhurst R."/>
            <person name="Hilario E."/>
            <person name="Nardozza S."/>
            <person name="Fraser L."/>
            <person name="Peng Y."/>
            <person name="Gunaseelan K."/>
            <person name="Simpson R."/>
            <person name="Tahir J."/>
            <person name="Deroles S."/>
            <person name="Templeton K."/>
            <person name="Luo Z."/>
            <person name="Davy M."/>
            <person name="Cheng C."/>
            <person name="Mcneilage M."/>
            <person name="Scaglione D."/>
            <person name="Liu Y."/>
            <person name="Zhang Q."/>
            <person name="Datson P."/>
            <person name="De Silva N."/>
            <person name="Gardiner S."/>
            <person name="Bassett H."/>
            <person name="Chagne D."/>
            <person name="Mccallum J."/>
            <person name="Dzierzon H."/>
            <person name="Deng C."/>
            <person name="Wang Y.-Y."/>
            <person name="Barron N."/>
            <person name="Manako K."/>
            <person name="Bowen J."/>
            <person name="Foster T."/>
            <person name="Erridge Z."/>
            <person name="Tiffin H."/>
            <person name="Waite C."/>
            <person name="Davies K."/>
            <person name="Grierson E."/>
            <person name="Laing W."/>
            <person name="Kirk R."/>
            <person name="Chen X."/>
            <person name="Wood M."/>
            <person name="Montefiori M."/>
            <person name="Brummell D."/>
            <person name="Schwinn K."/>
            <person name="Catanach A."/>
            <person name="Fullerton C."/>
            <person name="Li D."/>
            <person name="Meiyalaghan S."/>
            <person name="Nieuwenhuizen N."/>
            <person name="Read N."/>
            <person name="Prakash R."/>
            <person name="Hunter D."/>
            <person name="Zhang H."/>
            <person name="Mckenzie M."/>
            <person name="Knabel M."/>
            <person name="Harris A."/>
            <person name="Allan A."/>
            <person name="Chen A."/>
            <person name="Janssen B."/>
            <person name="Plunkett B."/>
            <person name="Dwamena C."/>
            <person name="Voogd C."/>
            <person name="Leif D."/>
            <person name="Lafferty D."/>
            <person name="Souleyre E."/>
            <person name="Varkonyi-Gasic E."/>
            <person name="Gambi F."/>
            <person name="Hanley J."/>
            <person name="Yao J.-L."/>
            <person name="Cheung J."/>
            <person name="David K."/>
            <person name="Warren B."/>
            <person name="Marsh K."/>
            <person name="Snowden K."/>
            <person name="Lin-Wang K."/>
            <person name="Brian L."/>
            <person name="Martinez-Sanchez M."/>
            <person name="Wang M."/>
            <person name="Ileperuma N."/>
            <person name="Macnee N."/>
            <person name="Campin R."/>
            <person name="Mcatee P."/>
            <person name="Drummond R."/>
            <person name="Espley R."/>
            <person name="Ireland H."/>
            <person name="Wu R."/>
            <person name="Atkinson R."/>
            <person name="Karunairetnam S."/>
            <person name="Bulley S."/>
            <person name="Chunkath S."/>
            <person name="Hanley Z."/>
            <person name="Storey R."/>
            <person name="Thrimawithana A."/>
            <person name="Thomson S."/>
            <person name="David C."/>
            <person name="Testolin R."/>
        </authorList>
    </citation>
    <scope>NUCLEOTIDE SEQUENCE [LARGE SCALE GENOMIC DNA]</scope>
    <source>
        <strain evidence="14">cv. Red5</strain>
        <tissue evidence="13">Young leaf</tissue>
    </source>
</reference>
<feature type="transmembrane region" description="Helical" evidence="10">
    <location>
        <begin position="444"/>
        <end position="463"/>
    </location>
</feature>
<feature type="transmembrane region" description="Helical" evidence="10">
    <location>
        <begin position="265"/>
        <end position="284"/>
    </location>
</feature>
<dbReference type="GO" id="GO:0005886">
    <property type="term" value="C:plasma membrane"/>
    <property type="evidence" value="ECO:0007669"/>
    <property type="project" value="UniProtKB-SubCell"/>
</dbReference>